<dbReference type="Proteomes" id="UP000184063">
    <property type="component" value="Unassembled WGS sequence"/>
</dbReference>
<evidence type="ECO:0000256" key="1">
    <source>
        <dbReference type="SAM" id="Phobius"/>
    </source>
</evidence>
<reference evidence="3" key="1">
    <citation type="journal article" date="2017" name="Genome Biol.">
        <title>Comparative genomics reveals high biological diversity and specific adaptations in the industrially and medically important fungal genus Aspergillus.</title>
        <authorList>
            <person name="de Vries R.P."/>
            <person name="Riley R."/>
            <person name="Wiebenga A."/>
            <person name="Aguilar-Osorio G."/>
            <person name="Amillis S."/>
            <person name="Uchima C.A."/>
            <person name="Anderluh G."/>
            <person name="Asadollahi M."/>
            <person name="Askin M."/>
            <person name="Barry K."/>
            <person name="Battaglia E."/>
            <person name="Bayram O."/>
            <person name="Benocci T."/>
            <person name="Braus-Stromeyer S.A."/>
            <person name="Caldana C."/>
            <person name="Canovas D."/>
            <person name="Cerqueira G.C."/>
            <person name="Chen F."/>
            <person name="Chen W."/>
            <person name="Choi C."/>
            <person name="Clum A."/>
            <person name="Dos Santos R.A."/>
            <person name="Damasio A.R."/>
            <person name="Diallinas G."/>
            <person name="Emri T."/>
            <person name="Fekete E."/>
            <person name="Flipphi M."/>
            <person name="Freyberg S."/>
            <person name="Gallo A."/>
            <person name="Gournas C."/>
            <person name="Habgood R."/>
            <person name="Hainaut M."/>
            <person name="Harispe M.L."/>
            <person name="Henrissat B."/>
            <person name="Hilden K.S."/>
            <person name="Hope R."/>
            <person name="Hossain A."/>
            <person name="Karabika E."/>
            <person name="Karaffa L."/>
            <person name="Karanyi Z."/>
            <person name="Krasevec N."/>
            <person name="Kuo A."/>
            <person name="Kusch H."/>
            <person name="LaButti K."/>
            <person name="Lagendijk E.L."/>
            <person name="Lapidus A."/>
            <person name="Levasseur A."/>
            <person name="Lindquist E."/>
            <person name="Lipzen A."/>
            <person name="Logrieco A.F."/>
            <person name="MacCabe A."/>
            <person name="Maekelae M.R."/>
            <person name="Malavazi I."/>
            <person name="Melin P."/>
            <person name="Meyer V."/>
            <person name="Mielnichuk N."/>
            <person name="Miskei M."/>
            <person name="Molnar A.P."/>
            <person name="Mule G."/>
            <person name="Ngan C.Y."/>
            <person name="Orejas M."/>
            <person name="Orosz E."/>
            <person name="Ouedraogo J.P."/>
            <person name="Overkamp K.M."/>
            <person name="Park H.-S."/>
            <person name="Perrone G."/>
            <person name="Piumi F."/>
            <person name="Punt P.J."/>
            <person name="Ram A.F."/>
            <person name="Ramon A."/>
            <person name="Rauscher S."/>
            <person name="Record E."/>
            <person name="Riano-Pachon D.M."/>
            <person name="Robert V."/>
            <person name="Roehrig J."/>
            <person name="Ruller R."/>
            <person name="Salamov A."/>
            <person name="Salih N.S."/>
            <person name="Samson R.A."/>
            <person name="Sandor E."/>
            <person name="Sanguinetti M."/>
            <person name="Schuetze T."/>
            <person name="Sepcic K."/>
            <person name="Shelest E."/>
            <person name="Sherlock G."/>
            <person name="Sophianopoulou V."/>
            <person name="Squina F.M."/>
            <person name="Sun H."/>
            <person name="Susca A."/>
            <person name="Todd R.B."/>
            <person name="Tsang A."/>
            <person name="Unkles S.E."/>
            <person name="van de Wiele N."/>
            <person name="van Rossen-Uffink D."/>
            <person name="Oliveira J.V."/>
            <person name="Vesth T.C."/>
            <person name="Visser J."/>
            <person name="Yu J.-H."/>
            <person name="Zhou M."/>
            <person name="Andersen M.R."/>
            <person name="Archer D.B."/>
            <person name="Baker S.E."/>
            <person name="Benoit I."/>
            <person name="Brakhage A.A."/>
            <person name="Braus G.H."/>
            <person name="Fischer R."/>
            <person name="Frisvad J.C."/>
            <person name="Goldman G.H."/>
            <person name="Houbraken J."/>
            <person name="Oakley B."/>
            <person name="Pocsi I."/>
            <person name="Scazzocchio C."/>
            <person name="Seiboth B."/>
            <person name="vanKuyk P.A."/>
            <person name="Wortman J."/>
            <person name="Dyer P.S."/>
            <person name="Grigoriev I.V."/>
        </authorList>
    </citation>
    <scope>NUCLEOTIDE SEQUENCE [LARGE SCALE GENOMIC DNA]</scope>
    <source>
        <strain evidence="3">CBS 106.47</strain>
    </source>
</reference>
<dbReference type="AlphaFoldDB" id="A0A1M3TLB3"/>
<keyword evidence="1" id="KW-0472">Membrane</keyword>
<sequence>MDTVPGVGSRLAQSIFLFFCSFTFSPFLAHIRRAVVCMIGGLMYVFLPCIMNSSNYILLSKFRLVGIIVSNSDHSMVVGRKGIDIDNPIFIV</sequence>
<name>A0A1M3TLB3_ASPLC</name>
<protein>
    <submittedName>
        <fullName evidence="2">Uncharacterized protein</fullName>
    </submittedName>
</protein>
<gene>
    <name evidence="2" type="ORF">ASPFODRAFT_576483</name>
</gene>
<organism evidence="2 3">
    <name type="scientific">Aspergillus luchuensis (strain CBS 106.47)</name>
    <dbReference type="NCBI Taxonomy" id="1137211"/>
    <lineage>
        <taxon>Eukaryota</taxon>
        <taxon>Fungi</taxon>
        <taxon>Dikarya</taxon>
        <taxon>Ascomycota</taxon>
        <taxon>Pezizomycotina</taxon>
        <taxon>Eurotiomycetes</taxon>
        <taxon>Eurotiomycetidae</taxon>
        <taxon>Eurotiales</taxon>
        <taxon>Aspergillaceae</taxon>
        <taxon>Aspergillus</taxon>
        <taxon>Aspergillus subgen. Circumdati</taxon>
    </lineage>
</organism>
<feature type="transmembrane region" description="Helical" evidence="1">
    <location>
        <begin position="36"/>
        <end position="58"/>
    </location>
</feature>
<feature type="transmembrane region" description="Helical" evidence="1">
    <location>
        <begin position="12"/>
        <end position="29"/>
    </location>
</feature>
<evidence type="ECO:0000313" key="2">
    <source>
        <dbReference type="EMBL" id="OJZ87531.1"/>
    </source>
</evidence>
<accession>A0A1M3TLB3</accession>
<dbReference type="EMBL" id="KV878240">
    <property type="protein sequence ID" value="OJZ87531.1"/>
    <property type="molecule type" value="Genomic_DNA"/>
</dbReference>
<keyword evidence="1" id="KW-0812">Transmembrane</keyword>
<keyword evidence="1" id="KW-1133">Transmembrane helix</keyword>
<evidence type="ECO:0000313" key="3">
    <source>
        <dbReference type="Proteomes" id="UP000184063"/>
    </source>
</evidence>
<proteinExistence type="predicted"/>
<dbReference type="VEuPathDB" id="FungiDB:ASPFODRAFT_576483"/>